<dbReference type="EMBL" id="JARKNE010000002">
    <property type="protein sequence ID" value="KAK5842214.1"/>
    <property type="molecule type" value="Genomic_DNA"/>
</dbReference>
<evidence type="ECO:0008006" key="3">
    <source>
        <dbReference type="Google" id="ProtNLM"/>
    </source>
</evidence>
<proteinExistence type="predicted"/>
<comment type="caution">
    <text evidence="1">The sequence shown here is derived from an EMBL/GenBank/DDBJ whole genome shotgun (WGS) entry which is preliminary data.</text>
</comment>
<accession>A0ABR0QS99</accession>
<name>A0ABR0QS99_GOSAR</name>
<protein>
    <recommendedName>
        <fullName evidence="3">Reverse transcriptase</fullName>
    </recommendedName>
</protein>
<evidence type="ECO:0000313" key="1">
    <source>
        <dbReference type="EMBL" id="KAK5842214.1"/>
    </source>
</evidence>
<evidence type="ECO:0000313" key="2">
    <source>
        <dbReference type="Proteomes" id="UP001358586"/>
    </source>
</evidence>
<dbReference type="Proteomes" id="UP001358586">
    <property type="component" value="Chromosome 2"/>
</dbReference>
<organism evidence="1 2">
    <name type="scientific">Gossypium arboreum</name>
    <name type="common">Tree cotton</name>
    <name type="synonym">Gossypium nanking</name>
    <dbReference type="NCBI Taxonomy" id="29729"/>
    <lineage>
        <taxon>Eukaryota</taxon>
        <taxon>Viridiplantae</taxon>
        <taxon>Streptophyta</taxon>
        <taxon>Embryophyta</taxon>
        <taxon>Tracheophyta</taxon>
        <taxon>Spermatophyta</taxon>
        <taxon>Magnoliopsida</taxon>
        <taxon>eudicotyledons</taxon>
        <taxon>Gunneridae</taxon>
        <taxon>Pentapetalae</taxon>
        <taxon>rosids</taxon>
        <taxon>malvids</taxon>
        <taxon>Malvales</taxon>
        <taxon>Malvaceae</taxon>
        <taxon>Malvoideae</taxon>
        <taxon>Gossypium</taxon>
    </lineage>
</organism>
<reference evidence="1 2" key="1">
    <citation type="submission" date="2023-03" db="EMBL/GenBank/DDBJ databases">
        <title>WGS of Gossypium arboreum.</title>
        <authorList>
            <person name="Yu D."/>
        </authorList>
    </citation>
    <scope>NUCLEOTIDE SEQUENCE [LARGE SCALE GENOMIC DNA]</scope>
    <source>
        <tissue evidence="1">Leaf</tissue>
    </source>
</reference>
<gene>
    <name evidence="1" type="ORF">PVK06_004545</name>
</gene>
<sequence>MYDHCSFFIHTDEGANNLSQRTFRVQYGVKSWVASAKFKRVGQKKDLTEKLEILLYYDKTDENLADLIETKIHINLKINKDEMYWEQRASANWLKLGDKNTTFFHRYASQRRRKNTIQSLRHEDERETSETDKMENIARDYFKKLFTSNRSVNTECVISGIERSSSEDVNLKLISNYMKEEVVMALKELGLKKASGDDGFPALFF</sequence>
<keyword evidence="2" id="KW-1185">Reference proteome</keyword>